<dbReference type="InterPro" id="IPR032710">
    <property type="entry name" value="NTF2-like_dom_sf"/>
</dbReference>
<dbReference type="SUPFAM" id="SSF54427">
    <property type="entry name" value="NTF2-like"/>
    <property type="match status" value="1"/>
</dbReference>
<dbReference type="RefSeq" id="WP_252111331.1">
    <property type="nucleotide sequence ID" value="NZ_JAMSCK010000002.1"/>
</dbReference>
<dbReference type="Pfam" id="PF14534">
    <property type="entry name" value="DUF4440"/>
    <property type="match status" value="1"/>
</dbReference>
<evidence type="ECO:0000259" key="2">
    <source>
        <dbReference type="Pfam" id="PF14534"/>
    </source>
</evidence>
<evidence type="ECO:0000256" key="1">
    <source>
        <dbReference type="SAM" id="SignalP"/>
    </source>
</evidence>
<reference evidence="3" key="1">
    <citation type="submission" date="2022-06" db="EMBL/GenBank/DDBJ databases">
        <title>Gramella sediminis sp. nov., isolated from deep-sea sediment of the Indian Ocean.</title>
        <authorList>
            <person name="Yang L."/>
        </authorList>
    </citation>
    <scope>NUCLEOTIDE SEQUENCE</scope>
    <source>
        <strain evidence="3">HMD3159</strain>
    </source>
</reference>
<feature type="domain" description="DUF4440" evidence="2">
    <location>
        <begin position="29"/>
        <end position="135"/>
    </location>
</feature>
<evidence type="ECO:0000313" key="4">
    <source>
        <dbReference type="Proteomes" id="UP001155077"/>
    </source>
</evidence>
<comment type="caution">
    <text evidence="3">The sequence shown here is derived from an EMBL/GenBank/DDBJ whole genome shotgun (WGS) entry which is preliminary data.</text>
</comment>
<protein>
    <submittedName>
        <fullName evidence="3">Nuclear transport factor 2 family protein</fullName>
    </submittedName>
</protein>
<evidence type="ECO:0000313" key="3">
    <source>
        <dbReference type="EMBL" id="MCM8568864.1"/>
    </source>
</evidence>
<keyword evidence="4" id="KW-1185">Reference proteome</keyword>
<dbReference type="InterPro" id="IPR027843">
    <property type="entry name" value="DUF4440"/>
</dbReference>
<organism evidence="3 4">
    <name type="scientific">Gramella jeungdoensis</name>
    <dbReference type="NCBI Taxonomy" id="708091"/>
    <lineage>
        <taxon>Bacteria</taxon>
        <taxon>Pseudomonadati</taxon>
        <taxon>Bacteroidota</taxon>
        <taxon>Flavobacteriia</taxon>
        <taxon>Flavobacteriales</taxon>
        <taxon>Flavobacteriaceae</taxon>
        <taxon>Christiangramia</taxon>
    </lineage>
</organism>
<keyword evidence="1" id="KW-0732">Signal</keyword>
<accession>A0ABT0YZH7</accession>
<proteinExistence type="predicted"/>
<sequence length="146" mass="16619">MKRIIVILLLVTMPQFSHSQDESAKKELTQLLNDFLEGAGKNDVEMHDRFWAEDLIYTSSSGERFGKKELMDGLRSSEEDSGPPISWSSEDVRVKVYGNMAVVAFRLVGTPEDGGEKNTYLNSGTFLKRNEEWKVVNWQATREKAE</sequence>
<feature type="signal peptide" evidence="1">
    <location>
        <begin position="1"/>
        <end position="19"/>
    </location>
</feature>
<dbReference type="Proteomes" id="UP001155077">
    <property type="component" value="Unassembled WGS sequence"/>
</dbReference>
<feature type="chain" id="PRO_5045249733" evidence="1">
    <location>
        <begin position="20"/>
        <end position="146"/>
    </location>
</feature>
<dbReference type="Gene3D" id="3.10.450.50">
    <property type="match status" value="1"/>
</dbReference>
<dbReference type="EMBL" id="JAMSCK010000002">
    <property type="protein sequence ID" value="MCM8568864.1"/>
    <property type="molecule type" value="Genomic_DNA"/>
</dbReference>
<name>A0ABT0YZH7_9FLAO</name>
<gene>
    <name evidence="3" type="ORF">NE848_05705</name>
</gene>